<reference evidence="4 5" key="1">
    <citation type="journal article" date="2014" name="Genome Announc.">
        <title>Draft genome sequence of the pathogenic fungus Scedosporium apiospermum.</title>
        <authorList>
            <person name="Vandeputte P."/>
            <person name="Ghamrawi S."/>
            <person name="Rechenmann M."/>
            <person name="Iltis A."/>
            <person name="Giraud S."/>
            <person name="Fleury M."/>
            <person name="Thornton C."/>
            <person name="Delhaes L."/>
            <person name="Meyer W."/>
            <person name="Papon N."/>
            <person name="Bouchara J.P."/>
        </authorList>
    </citation>
    <scope>NUCLEOTIDE SEQUENCE [LARGE SCALE GENOMIC DNA]</scope>
    <source>
        <strain evidence="4 5">IHEM 14462</strain>
    </source>
</reference>
<feature type="domain" description="AMP-dependent synthetase/ligase" evidence="3">
    <location>
        <begin position="67"/>
        <end position="247"/>
    </location>
</feature>
<evidence type="ECO:0000313" key="5">
    <source>
        <dbReference type="Proteomes" id="UP000028545"/>
    </source>
</evidence>
<dbReference type="GO" id="GO:0005324">
    <property type="term" value="F:long-chain fatty acid transmembrane transporter activity"/>
    <property type="evidence" value="ECO:0007669"/>
    <property type="project" value="TreeGrafter"/>
</dbReference>
<dbReference type="GO" id="GO:0005811">
    <property type="term" value="C:lipid droplet"/>
    <property type="evidence" value="ECO:0007669"/>
    <property type="project" value="TreeGrafter"/>
</dbReference>
<dbReference type="EMBL" id="JOWA01000108">
    <property type="protein sequence ID" value="KEZ41694.1"/>
    <property type="molecule type" value="Genomic_DNA"/>
</dbReference>
<name>A0A084G2Y2_PSEDA</name>
<evidence type="ECO:0000256" key="1">
    <source>
        <dbReference type="ARBA" id="ARBA00006432"/>
    </source>
</evidence>
<dbReference type="InterPro" id="IPR000873">
    <property type="entry name" value="AMP-dep_synth/lig_dom"/>
</dbReference>
<dbReference type="PANTHER" id="PTHR43107:SF20">
    <property type="entry name" value="FATTY ACID TRANSPORTER_ACYL-COA SYNTHETASE (FAT1), PUTATIVE (AFU_ORTHOLOGUE AFUA_2G11360)-RELATED"/>
    <property type="match status" value="1"/>
</dbReference>
<dbReference type="Gene3D" id="3.40.50.12780">
    <property type="entry name" value="N-terminal domain of ligase-like"/>
    <property type="match status" value="2"/>
</dbReference>
<dbReference type="GO" id="GO:0044539">
    <property type="term" value="P:long-chain fatty acid import into cell"/>
    <property type="evidence" value="ECO:0007669"/>
    <property type="project" value="TreeGrafter"/>
</dbReference>
<protein>
    <submittedName>
        <fullName evidence="4">Fatty-acyl-CoA synthase</fullName>
    </submittedName>
</protein>
<gene>
    <name evidence="4" type="ORF">SAPIO_CDS6866</name>
</gene>
<accession>A0A084G2Y2</accession>
<evidence type="ECO:0000313" key="4">
    <source>
        <dbReference type="EMBL" id="KEZ41694.1"/>
    </source>
</evidence>
<organism evidence="4 5">
    <name type="scientific">Pseudallescheria apiosperma</name>
    <name type="common">Scedosporium apiospermum</name>
    <dbReference type="NCBI Taxonomy" id="563466"/>
    <lineage>
        <taxon>Eukaryota</taxon>
        <taxon>Fungi</taxon>
        <taxon>Dikarya</taxon>
        <taxon>Ascomycota</taxon>
        <taxon>Pezizomycotina</taxon>
        <taxon>Sordariomycetes</taxon>
        <taxon>Hypocreomycetidae</taxon>
        <taxon>Microascales</taxon>
        <taxon>Microascaceae</taxon>
        <taxon>Scedosporium</taxon>
    </lineage>
</organism>
<dbReference type="InterPro" id="IPR020845">
    <property type="entry name" value="AMP-binding_CS"/>
</dbReference>
<dbReference type="SUPFAM" id="SSF56801">
    <property type="entry name" value="Acetyl-CoA synthetase-like"/>
    <property type="match status" value="1"/>
</dbReference>
<comment type="caution">
    <text evidence="4">The sequence shown here is derived from an EMBL/GenBank/DDBJ whole genome shotgun (WGS) entry which is preliminary data.</text>
</comment>
<evidence type="ECO:0000259" key="3">
    <source>
        <dbReference type="Pfam" id="PF00501"/>
    </source>
</evidence>
<dbReference type="PANTHER" id="PTHR43107">
    <property type="entry name" value="LONG-CHAIN FATTY ACID TRANSPORT PROTEIN"/>
    <property type="match status" value="1"/>
</dbReference>
<proteinExistence type="inferred from homology"/>
<dbReference type="Pfam" id="PF00501">
    <property type="entry name" value="AMP-binding"/>
    <property type="match status" value="1"/>
</dbReference>
<dbReference type="GO" id="GO:0009898">
    <property type="term" value="C:cytoplasmic side of plasma membrane"/>
    <property type="evidence" value="ECO:0007669"/>
    <property type="project" value="TreeGrafter"/>
</dbReference>
<dbReference type="Gene3D" id="3.30.300.30">
    <property type="match status" value="1"/>
</dbReference>
<evidence type="ECO:0000256" key="2">
    <source>
        <dbReference type="ARBA" id="ARBA00022598"/>
    </source>
</evidence>
<dbReference type="HOGENOM" id="CLU_000022_46_3_1"/>
<keyword evidence="2" id="KW-0436">Ligase</keyword>
<dbReference type="GeneID" id="27725938"/>
<keyword evidence="5" id="KW-1185">Reference proteome</keyword>
<dbReference type="KEGG" id="sapo:SAPIO_CDS6866"/>
<dbReference type="InterPro" id="IPR045851">
    <property type="entry name" value="AMP-bd_C_sf"/>
</dbReference>
<dbReference type="AlphaFoldDB" id="A0A084G2Y2"/>
<sequence length="621" mass="67789">MPRTLATAAGSVAATATAGYLLDAMLGLSTDIQYLREKKDFETRFPQFLRRLGDHVDLYHVLELADPYAEALWFEGQSWNYRALKKEVDAIAAGMQQLGVEANDFIAVFMTNSPEMVFTIYAIAKLAAAPALINSALRDDTLLHCVGLASSKLIISTPDLAPFAAQAGGRLAEGSATTVSLNIGSFSKAIPLPSNALEFPFVDPATVGPAMRPQRSISDVGALIYTSGTTGKPKACTIKNSRICTVCLPSSADQSNPSCFCLGRKFSARNFWKDVTESRSTRILYVGELCRFLLATPPGEYDRKHGCIVAMGNGLPQDIWMAFKNRFGVPEVREFYRSTEGLAKWDNRHLGRGPGVGKVGFAGPLRRMLEADQVIVRFDYDSEKPFRDPVTGFCIPARVNEPGEVIARIKSSATYPEYLGNPAATNEKILTDVFVRGDQWQRSGDLLVQERSGWVRFVDRVGDTFRWKGENVSASEVAAYISALPHVQDVIVAGKQLPGYDGQAGVAAIALEPSTPPGGVESLMRDLYANLRRRGLPLYALPRFVALTNTLLEVSATFKHTKQAVKALDWAPTEPGPTEKADGTSTMPGVARKYFLDVDAQEYRPLDSANWARIKSGTAKL</sequence>
<dbReference type="InterPro" id="IPR042099">
    <property type="entry name" value="ANL_N_sf"/>
</dbReference>
<dbReference type="Proteomes" id="UP000028545">
    <property type="component" value="Unassembled WGS sequence"/>
</dbReference>
<dbReference type="PROSITE" id="PS00455">
    <property type="entry name" value="AMP_BINDING"/>
    <property type="match status" value="1"/>
</dbReference>
<dbReference type="OrthoDB" id="10253869at2759"/>
<dbReference type="OMA" id="WRFIRIF"/>
<dbReference type="RefSeq" id="XP_016641493.1">
    <property type="nucleotide sequence ID" value="XM_016788856.1"/>
</dbReference>
<dbReference type="GO" id="GO:0004467">
    <property type="term" value="F:long-chain fatty acid-CoA ligase activity"/>
    <property type="evidence" value="ECO:0007669"/>
    <property type="project" value="TreeGrafter"/>
</dbReference>
<dbReference type="GO" id="GO:0005777">
    <property type="term" value="C:peroxisome"/>
    <property type="evidence" value="ECO:0007669"/>
    <property type="project" value="TreeGrafter"/>
</dbReference>
<dbReference type="VEuPathDB" id="FungiDB:SAPIO_CDS6866"/>
<comment type="similarity">
    <text evidence="1">Belongs to the ATP-dependent AMP-binding enzyme family.</text>
</comment>